<dbReference type="AlphaFoldDB" id="A0A318Y746"/>
<sequence length="85" mass="9480">MFSFLSWQLAWLLGYFTSESERITVADEGVSSCLRKSVCDRVCLLGRSAYYRLLPRPVNTRNIDRDDGDGDGGSAMAINLLLSTK</sequence>
<evidence type="ECO:0000313" key="2">
    <source>
        <dbReference type="EMBL" id="PYH29699.1"/>
    </source>
</evidence>
<feature type="signal peptide" evidence="1">
    <location>
        <begin position="1"/>
        <end position="20"/>
    </location>
</feature>
<organism evidence="2 3">
    <name type="scientific">Aspergillus neoniger (strain CBS 115656)</name>
    <dbReference type="NCBI Taxonomy" id="1448310"/>
    <lineage>
        <taxon>Eukaryota</taxon>
        <taxon>Fungi</taxon>
        <taxon>Dikarya</taxon>
        <taxon>Ascomycota</taxon>
        <taxon>Pezizomycotina</taxon>
        <taxon>Eurotiomycetes</taxon>
        <taxon>Eurotiomycetidae</taxon>
        <taxon>Eurotiales</taxon>
        <taxon>Aspergillaceae</taxon>
        <taxon>Aspergillus</taxon>
        <taxon>Aspergillus subgen. Circumdati</taxon>
    </lineage>
</organism>
<feature type="chain" id="PRO_5016364221" description="Secreted protein" evidence="1">
    <location>
        <begin position="21"/>
        <end position="85"/>
    </location>
</feature>
<dbReference type="Proteomes" id="UP000247647">
    <property type="component" value="Unassembled WGS sequence"/>
</dbReference>
<reference evidence="2" key="1">
    <citation type="submission" date="2016-12" db="EMBL/GenBank/DDBJ databases">
        <title>The genomes of Aspergillus section Nigri reveals drivers in fungal speciation.</title>
        <authorList>
            <consortium name="DOE Joint Genome Institute"/>
            <person name="Vesth T.C."/>
            <person name="Nybo J."/>
            <person name="Theobald S."/>
            <person name="Brandl J."/>
            <person name="Frisvad J.C."/>
            <person name="Nielsen K.F."/>
            <person name="Lyhne E.K."/>
            <person name="Kogle M.E."/>
            <person name="Kuo A."/>
            <person name="Riley R."/>
            <person name="Clum A."/>
            <person name="Nolan M."/>
            <person name="Lipzen A."/>
            <person name="Salamov A."/>
            <person name="Henrissat B."/>
            <person name="Wiebenga A."/>
            <person name="De Vries R.P."/>
            <person name="Grigoriev I.V."/>
            <person name="Mortensen U.H."/>
            <person name="Andersen M.R."/>
            <person name="Baker S.E."/>
        </authorList>
    </citation>
    <scope>NUCLEOTIDE SEQUENCE [LARGE SCALE GENOMIC DNA]</scope>
    <source>
        <strain evidence="2">CBS 115656</strain>
    </source>
</reference>
<protein>
    <recommendedName>
        <fullName evidence="4">Secreted protein</fullName>
    </recommendedName>
</protein>
<keyword evidence="1" id="KW-0732">Signal</keyword>
<gene>
    <name evidence="2" type="ORF">BO87DRAFT_175832</name>
</gene>
<dbReference type="GeneID" id="37120831"/>
<accession>A0A318Y746</accession>
<dbReference type="EMBL" id="KZ821489">
    <property type="protein sequence ID" value="PYH29699.1"/>
    <property type="molecule type" value="Genomic_DNA"/>
</dbReference>
<dbReference type="RefSeq" id="XP_025475177.1">
    <property type="nucleotide sequence ID" value="XM_025618375.1"/>
</dbReference>
<evidence type="ECO:0000256" key="1">
    <source>
        <dbReference type="SAM" id="SignalP"/>
    </source>
</evidence>
<evidence type="ECO:0008006" key="4">
    <source>
        <dbReference type="Google" id="ProtNLM"/>
    </source>
</evidence>
<keyword evidence="3" id="KW-1185">Reference proteome</keyword>
<name>A0A318Y746_ASPNB</name>
<proteinExistence type="predicted"/>
<evidence type="ECO:0000313" key="3">
    <source>
        <dbReference type="Proteomes" id="UP000247647"/>
    </source>
</evidence>